<evidence type="ECO:0000313" key="2">
    <source>
        <dbReference type="EMBL" id="CAF0970694.1"/>
    </source>
</evidence>
<keyword evidence="6" id="KW-1185">Reference proteome</keyword>
<protein>
    <submittedName>
        <fullName evidence="3">Uncharacterized protein</fullName>
    </submittedName>
</protein>
<evidence type="ECO:0000313" key="3">
    <source>
        <dbReference type="EMBL" id="CAF1044335.1"/>
    </source>
</evidence>
<evidence type="ECO:0000313" key="6">
    <source>
        <dbReference type="Proteomes" id="UP000663829"/>
    </source>
</evidence>
<gene>
    <name evidence="3" type="ORF">GPM918_LOCUS15946</name>
    <name evidence="2" type="ORF">OVA965_LOCUS13081</name>
    <name evidence="5" type="ORF">SRO942_LOCUS15947</name>
    <name evidence="4" type="ORF">TMI583_LOCUS13085</name>
</gene>
<dbReference type="Proteomes" id="UP000663829">
    <property type="component" value="Unassembled WGS sequence"/>
</dbReference>
<sequence>MPLGRFPHYTAKLITYSAKTNCGGTRWPTCQVCKEAFKLNEFALCETKSVFVKGPISKSNHRLYPTYQLYYHPSNCFGFYMSTVKDDRKRIQKLKKKYGGNCSTNEYDEAYNDLLNQRFENYNLMSESNQKVLKIIMEKGEYITDTNKTNSNKRKLNSHDDSNGQGNKKRKTMTEI</sequence>
<dbReference type="EMBL" id="CAJOBC010004093">
    <property type="protein sequence ID" value="CAF3814373.1"/>
    <property type="molecule type" value="Genomic_DNA"/>
</dbReference>
<accession>A0A814JYR8</accession>
<comment type="caution">
    <text evidence="3">The sequence shown here is derived from an EMBL/GenBank/DDBJ whole genome shotgun (WGS) entry which is preliminary data.</text>
</comment>
<dbReference type="EMBL" id="CAJNOQ010004092">
    <property type="protein sequence ID" value="CAF1044335.1"/>
    <property type="molecule type" value="Genomic_DNA"/>
</dbReference>
<organism evidence="3 6">
    <name type="scientific">Didymodactylos carnosus</name>
    <dbReference type="NCBI Taxonomy" id="1234261"/>
    <lineage>
        <taxon>Eukaryota</taxon>
        <taxon>Metazoa</taxon>
        <taxon>Spiralia</taxon>
        <taxon>Gnathifera</taxon>
        <taxon>Rotifera</taxon>
        <taxon>Eurotatoria</taxon>
        <taxon>Bdelloidea</taxon>
        <taxon>Philodinida</taxon>
        <taxon>Philodinidae</taxon>
        <taxon>Didymodactylos</taxon>
    </lineage>
</organism>
<dbReference type="EMBL" id="CAJNOK010005385">
    <property type="protein sequence ID" value="CAF0970694.1"/>
    <property type="molecule type" value="Genomic_DNA"/>
</dbReference>
<dbReference type="EMBL" id="CAJOBA010005390">
    <property type="protein sequence ID" value="CAF3742085.1"/>
    <property type="molecule type" value="Genomic_DNA"/>
</dbReference>
<proteinExistence type="predicted"/>
<reference evidence="3" key="1">
    <citation type="submission" date="2021-02" db="EMBL/GenBank/DDBJ databases">
        <authorList>
            <person name="Nowell W R."/>
        </authorList>
    </citation>
    <scope>NUCLEOTIDE SEQUENCE</scope>
</reference>
<dbReference type="Proteomes" id="UP000677228">
    <property type="component" value="Unassembled WGS sequence"/>
</dbReference>
<evidence type="ECO:0000313" key="5">
    <source>
        <dbReference type="EMBL" id="CAF3814373.1"/>
    </source>
</evidence>
<feature type="region of interest" description="Disordered" evidence="1">
    <location>
        <begin position="146"/>
        <end position="176"/>
    </location>
</feature>
<dbReference type="Proteomes" id="UP000681722">
    <property type="component" value="Unassembled WGS sequence"/>
</dbReference>
<feature type="compositionally biased region" description="Basic residues" evidence="1">
    <location>
        <begin position="167"/>
        <end position="176"/>
    </location>
</feature>
<dbReference type="Proteomes" id="UP000682733">
    <property type="component" value="Unassembled WGS sequence"/>
</dbReference>
<evidence type="ECO:0000256" key="1">
    <source>
        <dbReference type="SAM" id="MobiDB-lite"/>
    </source>
</evidence>
<name>A0A814JYR8_9BILA</name>
<dbReference type="AlphaFoldDB" id="A0A814JYR8"/>
<evidence type="ECO:0000313" key="4">
    <source>
        <dbReference type="EMBL" id="CAF3742085.1"/>
    </source>
</evidence>